<sequence length="109" mass="12008">MKQTLKAKDILAVHPDSSQAKGLEKSLENYIVVEKNLFRISNRAFFLGLLFLGLYTLKSFPDAKISEGFGGISVYGLFITSGIILMSWFKTGEILQAVGDFISKVKNGS</sequence>
<feature type="transmembrane region" description="Helical" evidence="1">
    <location>
        <begin position="69"/>
        <end position="89"/>
    </location>
</feature>
<accession>A0A0E3B6P3</accession>
<dbReference type="PATRIC" id="fig|280505.15.peg.3576"/>
<organism evidence="2">
    <name type="scientific">Leptospira borgpetersenii serovar Ballum</name>
    <dbReference type="NCBI Taxonomy" id="280505"/>
    <lineage>
        <taxon>Bacteria</taxon>
        <taxon>Pseudomonadati</taxon>
        <taxon>Spirochaetota</taxon>
        <taxon>Spirochaetia</taxon>
        <taxon>Leptospirales</taxon>
        <taxon>Leptospiraceae</taxon>
        <taxon>Leptospira</taxon>
    </lineage>
</organism>
<name>A0A0E3B6P3_LEPBO</name>
<evidence type="ECO:0000256" key="1">
    <source>
        <dbReference type="SAM" id="Phobius"/>
    </source>
</evidence>
<reference evidence="2 3" key="1">
    <citation type="journal article" date="2015" name="PLoS Negl. Trop. Dis.">
        <title>Distribution of Plasmids in Distinct Leptospira Pathogenic Species.</title>
        <authorList>
            <person name="Wang Y."/>
            <person name="Zhuang X."/>
            <person name="Zhong Y."/>
            <person name="Zhang C."/>
            <person name="Zhang Y."/>
            <person name="Zeng L."/>
            <person name="Zhu Y."/>
            <person name="He P."/>
            <person name="Dong K."/>
            <person name="Pal U."/>
            <person name="Guo X."/>
            <person name="Qin J."/>
        </authorList>
    </citation>
    <scope>NUCLEOTIDE SEQUENCE [LARGE SCALE GENOMIC DNA]</scope>
    <source>
        <strain evidence="2 3">56604</strain>
    </source>
</reference>
<keyword evidence="1" id="KW-0812">Transmembrane</keyword>
<keyword evidence="1" id="KW-0472">Membrane</keyword>
<feature type="transmembrane region" description="Helical" evidence="1">
    <location>
        <begin position="40"/>
        <end position="57"/>
    </location>
</feature>
<evidence type="ECO:0000313" key="2">
    <source>
        <dbReference type="EMBL" id="ALO27845.1"/>
    </source>
</evidence>
<dbReference type="EMBL" id="CP012029">
    <property type="protein sequence ID" value="ALO27845.1"/>
    <property type="molecule type" value="Genomic_DNA"/>
</dbReference>
<keyword evidence="1" id="KW-1133">Transmembrane helix</keyword>
<evidence type="ECO:0000313" key="3">
    <source>
        <dbReference type="Proteomes" id="UP000058857"/>
    </source>
</evidence>
<protein>
    <submittedName>
        <fullName evidence="2">Uncharacterized protein</fullName>
    </submittedName>
</protein>
<dbReference type="AlphaFoldDB" id="A0A0E3B6P3"/>
<gene>
    <name evidence="2" type="ORF">LBBP_03670</name>
</gene>
<dbReference type="RefSeq" id="WP_002740532.1">
    <property type="nucleotide sequence ID" value="NZ_CP012029.1"/>
</dbReference>
<dbReference type="Proteomes" id="UP000058857">
    <property type="component" value="Chromosome 1"/>
</dbReference>
<proteinExistence type="predicted"/>